<dbReference type="EMBL" id="CM055093">
    <property type="protein sequence ID" value="KAJ7566247.1"/>
    <property type="molecule type" value="Genomic_DNA"/>
</dbReference>
<sequence length="114" mass="12486">MARSLLVMMINSSLCAVLLLAYLQESQADKDSFPNSRNGVLRNLLREPNSINNIDCASACNYRCSKASLHKRCIKYCNICCGNCKCVPSGTSGNKEECPCYNELKNSKGGPKCP</sequence>
<comment type="caution">
    <text evidence="1">The sequence shown here is derived from an EMBL/GenBank/DDBJ whole genome shotgun (WGS) entry which is preliminary data.</text>
</comment>
<organism evidence="1 2">
    <name type="scientific">Diphasiastrum complanatum</name>
    <name type="common">Issler's clubmoss</name>
    <name type="synonym">Lycopodium complanatum</name>
    <dbReference type="NCBI Taxonomy" id="34168"/>
    <lineage>
        <taxon>Eukaryota</taxon>
        <taxon>Viridiplantae</taxon>
        <taxon>Streptophyta</taxon>
        <taxon>Embryophyta</taxon>
        <taxon>Tracheophyta</taxon>
        <taxon>Lycopodiopsida</taxon>
        <taxon>Lycopodiales</taxon>
        <taxon>Lycopodiaceae</taxon>
        <taxon>Lycopodioideae</taxon>
        <taxon>Diphasiastrum</taxon>
    </lineage>
</organism>
<gene>
    <name evidence="1" type="ORF">O6H91_02G094100</name>
</gene>
<evidence type="ECO:0000313" key="2">
    <source>
        <dbReference type="Proteomes" id="UP001162992"/>
    </source>
</evidence>
<reference evidence="2" key="1">
    <citation type="journal article" date="2024" name="Proc. Natl. Acad. Sci. U.S.A.">
        <title>Extraordinary preservation of gene collinearity over three hundred million years revealed in homosporous lycophytes.</title>
        <authorList>
            <person name="Li C."/>
            <person name="Wickell D."/>
            <person name="Kuo L.Y."/>
            <person name="Chen X."/>
            <person name="Nie B."/>
            <person name="Liao X."/>
            <person name="Peng D."/>
            <person name="Ji J."/>
            <person name="Jenkins J."/>
            <person name="Williams M."/>
            <person name="Shu S."/>
            <person name="Plott C."/>
            <person name="Barry K."/>
            <person name="Rajasekar S."/>
            <person name="Grimwood J."/>
            <person name="Han X."/>
            <person name="Sun S."/>
            <person name="Hou Z."/>
            <person name="He W."/>
            <person name="Dai G."/>
            <person name="Sun C."/>
            <person name="Schmutz J."/>
            <person name="Leebens-Mack J.H."/>
            <person name="Li F.W."/>
            <person name="Wang L."/>
        </authorList>
    </citation>
    <scope>NUCLEOTIDE SEQUENCE [LARGE SCALE GENOMIC DNA]</scope>
    <source>
        <strain evidence="2">cv. PW_Plant_1</strain>
    </source>
</reference>
<protein>
    <submittedName>
        <fullName evidence="1">Uncharacterized protein</fullName>
    </submittedName>
</protein>
<name>A0ACC2EIB9_DIPCM</name>
<keyword evidence="2" id="KW-1185">Reference proteome</keyword>
<accession>A0ACC2EIB9</accession>
<evidence type="ECO:0000313" key="1">
    <source>
        <dbReference type="EMBL" id="KAJ7566247.1"/>
    </source>
</evidence>
<proteinExistence type="predicted"/>
<dbReference type="Proteomes" id="UP001162992">
    <property type="component" value="Chromosome 2"/>
</dbReference>